<gene>
    <name evidence="6" type="ORF">C667_22844</name>
</gene>
<evidence type="ECO:0000313" key="7">
    <source>
        <dbReference type="Proteomes" id="UP000013047"/>
    </source>
</evidence>
<keyword evidence="2" id="KW-0175">Coiled coil</keyword>
<dbReference type="Gene3D" id="2.40.50.100">
    <property type="match status" value="1"/>
</dbReference>
<sequence length="235" mass="24418">MKPIMLPTPARAAAVLVLSLLAATSGGVRAEVPTVRIEARAVVPAIAAEATIEAVRQSTLAAQMPGRILELSADAGDRVRKGALLARIDPAEAAAAVAAAEAGIAQAESALANARAEYQRARSLVERKFLSQSALDNARAQFQAAEAQVRAARAQREQAATVKGYASVVSPLDGLVAVRHIEPGEMAQPGRNLLTVYDPAQMRAVADLAPQRLTELGAGPLRASVELPASGRVIE</sequence>
<dbReference type="PANTHER" id="PTHR30469:SF38">
    <property type="entry name" value="HLYD FAMILY SECRETION PROTEIN"/>
    <property type="match status" value="1"/>
</dbReference>
<dbReference type="GO" id="GO:1990281">
    <property type="term" value="C:efflux pump complex"/>
    <property type="evidence" value="ECO:0007669"/>
    <property type="project" value="TreeGrafter"/>
</dbReference>
<comment type="caution">
    <text evidence="6">The sequence shown here is derived from an EMBL/GenBank/DDBJ whole genome shotgun (WGS) entry which is preliminary data.</text>
</comment>
<feature type="domain" description="Multidrug resistance protein MdtA-like barrel-sandwich hybrid" evidence="5">
    <location>
        <begin position="56"/>
        <end position="192"/>
    </location>
</feature>
<reference evidence="6 7" key="1">
    <citation type="submission" date="2012-09" db="EMBL/GenBank/DDBJ databases">
        <title>Draft Genome Sequences of 6 Strains from Genus Thauera.</title>
        <authorList>
            <person name="Liu B."/>
            <person name="Shapleigh J.P."/>
            <person name="Frostegard A.H."/>
        </authorList>
    </citation>
    <scope>NUCLEOTIDE SEQUENCE [LARGE SCALE GENOMIC DNA]</scope>
    <source>
        <strain evidence="6 7">B4P</strain>
    </source>
</reference>
<dbReference type="AlphaFoldDB" id="N6ZFZ5"/>
<dbReference type="Gene3D" id="2.40.30.170">
    <property type="match status" value="1"/>
</dbReference>
<dbReference type="EMBL" id="AMXF01000402">
    <property type="protein sequence ID" value="ENO91074.1"/>
    <property type="molecule type" value="Genomic_DNA"/>
</dbReference>
<dbReference type="InterPro" id="IPR058624">
    <property type="entry name" value="MdtA-like_HH"/>
</dbReference>
<dbReference type="Gene3D" id="1.10.287.470">
    <property type="entry name" value="Helix hairpin bin"/>
    <property type="match status" value="1"/>
</dbReference>
<comment type="similarity">
    <text evidence="1">Belongs to the membrane fusion protein (MFP) (TC 8.A.1) family.</text>
</comment>
<keyword evidence="7" id="KW-1185">Reference proteome</keyword>
<feature type="domain" description="Multidrug resistance protein MdtA-like alpha-helical hairpin" evidence="4">
    <location>
        <begin position="98"/>
        <end position="160"/>
    </location>
</feature>
<dbReference type="SUPFAM" id="SSF111369">
    <property type="entry name" value="HlyD-like secretion proteins"/>
    <property type="match status" value="1"/>
</dbReference>
<feature type="signal peptide" evidence="3">
    <location>
        <begin position="1"/>
        <end position="30"/>
    </location>
</feature>
<accession>N6ZFZ5</accession>
<feature type="non-terminal residue" evidence="6">
    <location>
        <position position="235"/>
    </location>
</feature>
<dbReference type="OrthoDB" id="9806939at2"/>
<evidence type="ECO:0000256" key="3">
    <source>
        <dbReference type="SAM" id="SignalP"/>
    </source>
</evidence>
<dbReference type="NCBIfam" id="TIGR01730">
    <property type="entry name" value="RND_mfp"/>
    <property type="match status" value="1"/>
</dbReference>
<dbReference type="PANTHER" id="PTHR30469">
    <property type="entry name" value="MULTIDRUG RESISTANCE PROTEIN MDTA"/>
    <property type="match status" value="1"/>
</dbReference>
<protein>
    <submittedName>
        <fullName evidence="6">RND family efflux transporter MFP subunit</fullName>
    </submittedName>
</protein>
<evidence type="ECO:0000259" key="4">
    <source>
        <dbReference type="Pfam" id="PF25876"/>
    </source>
</evidence>
<keyword evidence="3" id="KW-0732">Signal</keyword>
<dbReference type="Proteomes" id="UP000013047">
    <property type="component" value="Unassembled WGS sequence"/>
</dbReference>
<evidence type="ECO:0000313" key="6">
    <source>
        <dbReference type="EMBL" id="ENO91074.1"/>
    </source>
</evidence>
<evidence type="ECO:0000256" key="1">
    <source>
        <dbReference type="ARBA" id="ARBA00009477"/>
    </source>
</evidence>
<evidence type="ECO:0000259" key="5">
    <source>
        <dbReference type="Pfam" id="PF25917"/>
    </source>
</evidence>
<organism evidence="6 7">
    <name type="scientific">Thauera phenylacetica B4P</name>
    <dbReference type="NCBI Taxonomy" id="1234382"/>
    <lineage>
        <taxon>Bacteria</taxon>
        <taxon>Pseudomonadati</taxon>
        <taxon>Pseudomonadota</taxon>
        <taxon>Betaproteobacteria</taxon>
        <taxon>Rhodocyclales</taxon>
        <taxon>Zoogloeaceae</taxon>
        <taxon>Thauera</taxon>
    </lineage>
</organism>
<dbReference type="GO" id="GO:0015562">
    <property type="term" value="F:efflux transmembrane transporter activity"/>
    <property type="evidence" value="ECO:0007669"/>
    <property type="project" value="TreeGrafter"/>
</dbReference>
<dbReference type="Pfam" id="PF25876">
    <property type="entry name" value="HH_MFP_RND"/>
    <property type="match status" value="1"/>
</dbReference>
<dbReference type="RefSeq" id="WP_004386771.1">
    <property type="nucleotide sequence ID" value="NZ_AMXF01000402.1"/>
</dbReference>
<dbReference type="InterPro" id="IPR006143">
    <property type="entry name" value="RND_pump_MFP"/>
</dbReference>
<name>N6ZFZ5_9RHOO</name>
<feature type="coiled-coil region" evidence="2">
    <location>
        <begin position="97"/>
        <end position="157"/>
    </location>
</feature>
<feature type="chain" id="PRO_5004128978" evidence="3">
    <location>
        <begin position="31"/>
        <end position="235"/>
    </location>
</feature>
<dbReference type="InterPro" id="IPR058625">
    <property type="entry name" value="MdtA-like_BSH"/>
</dbReference>
<dbReference type="Pfam" id="PF25917">
    <property type="entry name" value="BSH_RND"/>
    <property type="match status" value="1"/>
</dbReference>
<evidence type="ECO:0000256" key="2">
    <source>
        <dbReference type="SAM" id="Coils"/>
    </source>
</evidence>
<proteinExistence type="inferred from homology"/>